<evidence type="ECO:0000256" key="5">
    <source>
        <dbReference type="ARBA" id="ARBA00022989"/>
    </source>
</evidence>
<dbReference type="InterPro" id="IPR036259">
    <property type="entry name" value="MFS_trans_sf"/>
</dbReference>
<reference evidence="10" key="2">
    <citation type="submission" date="2023-06" db="EMBL/GenBank/DDBJ databases">
        <authorList>
            <consortium name="Lawrence Berkeley National Laboratory"/>
            <person name="Haridas S."/>
            <person name="Hensen N."/>
            <person name="Bonometti L."/>
            <person name="Westerberg I."/>
            <person name="Brannstrom I.O."/>
            <person name="Guillou S."/>
            <person name="Cros-Aarteil S."/>
            <person name="Calhoun S."/>
            <person name="Kuo A."/>
            <person name="Mondo S."/>
            <person name="Pangilinan J."/>
            <person name="Riley R."/>
            <person name="Labutti K."/>
            <person name="Andreopoulos B."/>
            <person name="Lipzen A."/>
            <person name="Chen C."/>
            <person name="Yanf M."/>
            <person name="Daum C."/>
            <person name="Ng V."/>
            <person name="Clum A."/>
            <person name="Steindorff A."/>
            <person name="Ohm R."/>
            <person name="Martin F."/>
            <person name="Silar P."/>
            <person name="Natvig D."/>
            <person name="Lalanne C."/>
            <person name="Gautier V."/>
            <person name="Ament-Velasquez S.L."/>
            <person name="Kruys A."/>
            <person name="Hutchinson M.I."/>
            <person name="Powell A.J."/>
            <person name="Barry K."/>
            <person name="Miller A.N."/>
            <person name="Grigoriev I.V."/>
            <person name="Debuchy R."/>
            <person name="Gladieux P."/>
            <person name="Thoren M.H."/>
            <person name="Johannesson H."/>
        </authorList>
    </citation>
    <scope>NUCLEOTIDE SEQUENCE</scope>
    <source>
        <strain evidence="10">CBS 955.72</strain>
    </source>
</reference>
<feature type="transmembrane region" description="Helical" evidence="8">
    <location>
        <begin position="353"/>
        <end position="377"/>
    </location>
</feature>
<evidence type="ECO:0000256" key="4">
    <source>
        <dbReference type="ARBA" id="ARBA00022692"/>
    </source>
</evidence>
<feature type="transmembrane region" description="Helical" evidence="8">
    <location>
        <begin position="217"/>
        <end position="238"/>
    </location>
</feature>
<keyword evidence="5 8" id="KW-1133">Transmembrane helix</keyword>
<evidence type="ECO:0000256" key="8">
    <source>
        <dbReference type="SAM" id="Phobius"/>
    </source>
</evidence>
<feature type="transmembrane region" description="Helical" evidence="8">
    <location>
        <begin position="314"/>
        <end position="333"/>
    </location>
</feature>
<feature type="domain" description="Major facilitator superfamily (MFS) profile" evidence="9">
    <location>
        <begin position="90"/>
        <end position="503"/>
    </location>
</feature>
<protein>
    <submittedName>
        <fullName evidence="10">Major facilitator superfamily domain-containing protein</fullName>
    </submittedName>
</protein>
<comment type="subcellular location">
    <subcellularLocation>
        <location evidence="1">Cell membrane</location>
        <topology evidence="1">Multi-pass membrane protein</topology>
    </subcellularLocation>
</comment>
<dbReference type="FunFam" id="1.20.1250.20:FF:000386">
    <property type="entry name" value="MFS general substrate transporter"/>
    <property type="match status" value="1"/>
</dbReference>
<organism evidence="10 11">
    <name type="scientific">Lasiosphaeria hispida</name>
    <dbReference type="NCBI Taxonomy" id="260671"/>
    <lineage>
        <taxon>Eukaryota</taxon>
        <taxon>Fungi</taxon>
        <taxon>Dikarya</taxon>
        <taxon>Ascomycota</taxon>
        <taxon>Pezizomycotina</taxon>
        <taxon>Sordariomycetes</taxon>
        <taxon>Sordariomycetidae</taxon>
        <taxon>Sordariales</taxon>
        <taxon>Lasiosphaeriaceae</taxon>
        <taxon>Lasiosphaeria</taxon>
    </lineage>
</organism>
<evidence type="ECO:0000256" key="7">
    <source>
        <dbReference type="ARBA" id="ARBA00037968"/>
    </source>
</evidence>
<feature type="transmembrane region" description="Helical" evidence="8">
    <location>
        <begin position="250"/>
        <end position="271"/>
    </location>
</feature>
<gene>
    <name evidence="10" type="ORF">B0T25DRAFT_497084</name>
</gene>
<evidence type="ECO:0000256" key="6">
    <source>
        <dbReference type="ARBA" id="ARBA00023136"/>
    </source>
</evidence>
<evidence type="ECO:0000256" key="1">
    <source>
        <dbReference type="ARBA" id="ARBA00004651"/>
    </source>
</evidence>
<evidence type="ECO:0000256" key="2">
    <source>
        <dbReference type="ARBA" id="ARBA00022448"/>
    </source>
</evidence>
<keyword evidence="3" id="KW-1003">Cell membrane</keyword>
<dbReference type="GO" id="GO:0005886">
    <property type="term" value="C:plasma membrane"/>
    <property type="evidence" value="ECO:0007669"/>
    <property type="project" value="UniProtKB-SubCell"/>
</dbReference>
<dbReference type="Proteomes" id="UP001275084">
    <property type="component" value="Unassembled WGS sequence"/>
</dbReference>
<dbReference type="GO" id="GO:0022857">
    <property type="term" value="F:transmembrane transporter activity"/>
    <property type="evidence" value="ECO:0007669"/>
    <property type="project" value="InterPro"/>
</dbReference>
<name>A0AAJ0HKB9_9PEZI</name>
<keyword evidence="2" id="KW-0813">Transport</keyword>
<evidence type="ECO:0000256" key="3">
    <source>
        <dbReference type="ARBA" id="ARBA00022475"/>
    </source>
</evidence>
<dbReference type="EMBL" id="JAUIQD010000003">
    <property type="protein sequence ID" value="KAK3356496.1"/>
    <property type="molecule type" value="Genomic_DNA"/>
</dbReference>
<feature type="transmembrane region" description="Helical" evidence="8">
    <location>
        <begin position="389"/>
        <end position="407"/>
    </location>
</feature>
<keyword evidence="6 8" id="KW-0472">Membrane</keyword>
<feature type="transmembrane region" description="Helical" evidence="8">
    <location>
        <begin position="481"/>
        <end position="501"/>
    </location>
</feature>
<dbReference type="FunFam" id="1.20.1250.20:FF:000065">
    <property type="entry name" value="Putative MFS pantothenate transporter"/>
    <property type="match status" value="1"/>
</dbReference>
<sequence>MGSIKPLPPGKAAAIVGEKEAVDVVLSPRSSESGSKDLQKNTDRALDLVDNDVVDLVKEKPPKTWRSYFWDSLDKSPEERRFLLKLDAAVLTIGTLAFFLKYLDQVNINNAFVSGMREDLGFYGLELNYMQTAFTVGYILGEIPSNLILTRIRPSYWLPACEVAWSILTFLLCKAQTPTQFYVLRFFIGLFESTCYPGIQYVIGSWYRKDELAKRSCIFHASGYIGFMFSGYLMAAVYNLEGVHGFRGWQWLFIIDGVISLPIAAASFFFLPDVPETTKAWYFSEDEVRIGKKRMELEGRANREPYTLAKVKRILSSWHIWMLSLLYITFNNATGGMSQPTFPLWLKSQGYSIWAINVYPTFASVIGVICTLSYAWVSDTICQGARWPPIVFASTVQIIGQASLAAWDLPSGWKWFCFLSMGMAGGTGGMSYAWAHEITSADNEERALVTAAMNELASVFQAWLPLLVWRVTEAPRYFKGFVTMTVLWVFVIIIVFVIRHLQKREIAQKSLAPRVSRV</sequence>
<keyword evidence="4 8" id="KW-0812">Transmembrane</keyword>
<evidence type="ECO:0000259" key="9">
    <source>
        <dbReference type="PROSITE" id="PS50850"/>
    </source>
</evidence>
<feature type="transmembrane region" description="Helical" evidence="8">
    <location>
        <begin position="447"/>
        <end position="469"/>
    </location>
</feature>
<dbReference type="PANTHER" id="PTHR43791:SF39">
    <property type="entry name" value="TRANSPORTER LIZ1_SEO1, PUTATIVE (AFU_ORTHOLOGUE AFUA_3G00980)-RELATED"/>
    <property type="match status" value="1"/>
</dbReference>
<dbReference type="InterPro" id="IPR020846">
    <property type="entry name" value="MFS_dom"/>
</dbReference>
<dbReference type="Pfam" id="PF07690">
    <property type="entry name" value="MFS_1"/>
    <property type="match status" value="1"/>
</dbReference>
<dbReference type="Gene3D" id="1.20.1250.20">
    <property type="entry name" value="MFS general substrate transporter like domains"/>
    <property type="match status" value="2"/>
</dbReference>
<dbReference type="PROSITE" id="PS50850">
    <property type="entry name" value="MFS"/>
    <property type="match status" value="1"/>
</dbReference>
<dbReference type="SUPFAM" id="SSF103473">
    <property type="entry name" value="MFS general substrate transporter"/>
    <property type="match status" value="1"/>
</dbReference>
<dbReference type="PANTHER" id="PTHR43791">
    <property type="entry name" value="PERMEASE-RELATED"/>
    <property type="match status" value="1"/>
</dbReference>
<comment type="caution">
    <text evidence="10">The sequence shown here is derived from an EMBL/GenBank/DDBJ whole genome shotgun (WGS) entry which is preliminary data.</text>
</comment>
<comment type="similarity">
    <text evidence="7">Belongs to the major facilitator superfamily. Allantoate permease family.</text>
</comment>
<keyword evidence="11" id="KW-1185">Reference proteome</keyword>
<feature type="transmembrane region" description="Helical" evidence="8">
    <location>
        <begin position="413"/>
        <end position="435"/>
    </location>
</feature>
<dbReference type="InterPro" id="IPR011701">
    <property type="entry name" value="MFS"/>
</dbReference>
<proteinExistence type="inferred from homology"/>
<reference evidence="10" key="1">
    <citation type="journal article" date="2023" name="Mol. Phylogenet. Evol.">
        <title>Genome-scale phylogeny and comparative genomics of the fungal order Sordariales.</title>
        <authorList>
            <person name="Hensen N."/>
            <person name="Bonometti L."/>
            <person name="Westerberg I."/>
            <person name="Brannstrom I.O."/>
            <person name="Guillou S."/>
            <person name="Cros-Aarteil S."/>
            <person name="Calhoun S."/>
            <person name="Haridas S."/>
            <person name="Kuo A."/>
            <person name="Mondo S."/>
            <person name="Pangilinan J."/>
            <person name="Riley R."/>
            <person name="LaButti K."/>
            <person name="Andreopoulos B."/>
            <person name="Lipzen A."/>
            <person name="Chen C."/>
            <person name="Yan M."/>
            <person name="Daum C."/>
            <person name="Ng V."/>
            <person name="Clum A."/>
            <person name="Steindorff A."/>
            <person name="Ohm R.A."/>
            <person name="Martin F."/>
            <person name="Silar P."/>
            <person name="Natvig D.O."/>
            <person name="Lalanne C."/>
            <person name="Gautier V."/>
            <person name="Ament-Velasquez S.L."/>
            <person name="Kruys A."/>
            <person name="Hutchinson M.I."/>
            <person name="Powell A.J."/>
            <person name="Barry K."/>
            <person name="Miller A.N."/>
            <person name="Grigoriev I.V."/>
            <person name="Debuchy R."/>
            <person name="Gladieux P."/>
            <person name="Hiltunen Thoren M."/>
            <person name="Johannesson H."/>
        </authorList>
    </citation>
    <scope>NUCLEOTIDE SEQUENCE</scope>
    <source>
        <strain evidence="10">CBS 955.72</strain>
    </source>
</reference>
<evidence type="ECO:0000313" key="10">
    <source>
        <dbReference type="EMBL" id="KAK3356496.1"/>
    </source>
</evidence>
<accession>A0AAJ0HKB9</accession>
<evidence type="ECO:0000313" key="11">
    <source>
        <dbReference type="Proteomes" id="UP001275084"/>
    </source>
</evidence>
<dbReference type="AlphaFoldDB" id="A0AAJ0HKB9"/>